<dbReference type="RefSeq" id="XP_060440942.1">
    <property type="nucleotide sequence ID" value="XM_060581390.1"/>
</dbReference>
<dbReference type="GeneID" id="85466252"/>
<keyword evidence="3" id="KW-1185">Reference proteome</keyword>
<comment type="caution">
    <text evidence="2">The sequence shown here is derived from an EMBL/GenBank/DDBJ whole genome shotgun (WGS) entry which is preliminary data.</text>
</comment>
<proteinExistence type="predicted"/>
<evidence type="ECO:0000313" key="2">
    <source>
        <dbReference type="EMBL" id="KAK1624947.1"/>
    </source>
</evidence>
<dbReference type="EMBL" id="JAHMHQ010000022">
    <property type="protein sequence ID" value="KAK1624947.1"/>
    <property type="molecule type" value="Genomic_DNA"/>
</dbReference>
<evidence type="ECO:0000313" key="3">
    <source>
        <dbReference type="Proteomes" id="UP001243989"/>
    </source>
</evidence>
<keyword evidence="1" id="KW-1133">Transmembrane helix</keyword>
<name>A0AAJ0ECT9_9PEZI</name>
<gene>
    <name evidence="2" type="ORF">BDP81DRAFT_103395</name>
</gene>
<evidence type="ECO:0000256" key="1">
    <source>
        <dbReference type="SAM" id="Phobius"/>
    </source>
</evidence>
<dbReference type="Proteomes" id="UP001243989">
    <property type="component" value="Unassembled WGS sequence"/>
</dbReference>
<feature type="transmembrane region" description="Helical" evidence="1">
    <location>
        <begin position="111"/>
        <end position="129"/>
    </location>
</feature>
<organism evidence="2 3">
    <name type="scientific">Colletotrichum phormii</name>
    <dbReference type="NCBI Taxonomy" id="359342"/>
    <lineage>
        <taxon>Eukaryota</taxon>
        <taxon>Fungi</taxon>
        <taxon>Dikarya</taxon>
        <taxon>Ascomycota</taxon>
        <taxon>Pezizomycotina</taxon>
        <taxon>Sordariomycetes</taxon>
        <taxon>Hypocreomycetidae</taxon>
        <taxon>Glomerellales</taxon>
        <taxon>Glomerellaceae</taxon>
        <taxon>Colletotrichum</taxon>
        <taxon>Colletotrichum acutatum species complex</taxon>
    </lineage>
</organism>
<keyword evidence="1" id="KW-0812">Transmembrane</keyword>
<keyword evidence="1" id="KW-0472">Membrane</keyword>
<protein>
    <submittedName>
        <fullName evidence="2">Uncharacterized protein</fullName>
    </submittedName>
</protein>
<accession>A0AAJ0ECT9</accession>
<dbReference type="AlphaFoldDB" id="A0AAJ0ECT9"/>
<sequence>MSPSARPSIPCHAMHDCLLRSAVQYQLARPSYHRRRRRRRRRRPWSQVVEPQPVSIESRPLFFARAVGACPWPLQACSPGFAPSSIDNPRPPLLTHLTDPTKIAFSCLSDIAYLFVHDFVLAVFPLIFLRALGRRHPQCVLTHAVALARSPSPHAGECGTINWRRTLDGPTRVASLEITSQEFSSIEEQVIRQTQFLAIIGPTSHVVITHSGCRIYH</sequence>
<reference evidence="2" key="1">
    <citation type="submission" date="2021-06" db="EMBL/GenBank/DDBJ databases">
        <title>Comparative genomics, transcriptomics and evolutionary studies reveal genomic signatures of adaptation to plant cell wall in hemibiotrophic fungi.</title>
        <authorList>
            <consortium name="DOE Joint Genome Institute"/>
            <person name="Baroncelli R."/>
            <person name="Diaz J.F."/>
            <person name="Benocci T."/>
            <person name="Peng M."/>
            <person name="Battaglia E."/>
            <person name="Haridas S."/>
            <person name="Andreopoulos W."/>
            <person name="Labutti K."/>
            <person name="Pangilinan J."/>
            <person name="Floch G.L."/>
            <person name="Makela M.R."/>
            <person name="Henrissat B."/>
            <person name="Grigoriev I.V."/>
            <person name="Crouch J.A."/>
            <person name="De Vries R.P."/>
            <person name="Sukno S.A."/>
            <person name="Thon M.R."/>
        </authorList>
    </citation>
    <scope>NUCLEOTIDE SEQUENCE</scope>
    <source>
        <strain evidence="2">CBS 102054</strain>
    </source>
</reference>